<evidence type="ECO:0000256" key="1">
    <source>
        <dbReference type="ARBA" id="ARBA00022679"/>
    </source>
</evidence>
<proteinExistence type="inferred from homology"/>
<evidence type="ECO:0000313" key="6">
    <source>
        <dbReference type="Proteomes" id="UP000703893"/>
    </source>
</evidence>
<evidence type="ECO:0000256" key="3">
    <source>
        <dbReference type="ARBA" id="ARBA00038502"/>
    </source>
</evidence>
<accession>A0A937X3T9</accession>
<dbReference type="EMBL" id="VGJX01000539">
    <property type="protein sequence ID" value="MBM3275348.1"/>
    <property type="molecule type" value="Genomic_DNA"/>
</dbReference>
<feature type="domain" description="N-acetyltransferase" evidence="4">
    <location>
        <begin position="27"/>
        <end position="159"/>
    </location>
</feature>
<dbReference type="InterPro" id="IPR000182">
    <property type="entry name" value="GNAT_dom"/>
</dbReference>
<sequence length="159" mass="18391">MLGCDMELCSARVVMRLGRPGDVPAIVRFYEDNRSHFAQWEPVRNPDFYTEEHWIERLDRQLCDFDNGMAYPTFLFARDRPDRVIGSVNFSNFIRGVKQSCTLGHSIAEEEEGKGLMREILPVAFDYVFGDLALHRIEANYLPHNVRSGKLLRHLGFVV</sequence>
<gene>
    <name evidence="5" type="ORF">FJZ00_09355</name>
</gene>
<dbReference type="Proteomes" id="UP000703893">
    <property type="component" value="Unassembled WGS sequence"/>
</dbReference>
<evidence type="ECO:0000313" key="5">
    <source>
        <dbReference type="EMBL" id="MBM3275348.1"/>
    </source>
</evidence>
<comment type="similarity">
    <text evidence="3">Belongs to the acetyltransferase family. RimJ subfamily.</text>
</comment>
<keyword evidence="2" id="KW-0012">Acyltransferase</keyword>
<name>A0A937X3T9_9BACT</name>
<dbReference type="InterPro" id="IPR051531">
    <property type="entry name" value="N-acetyltransferase"/>
</dbReference>
<evidence type="ECO:0000259" key="4">
    <source>
        <dbReference type="PROSITE" id="PS51186"/>
    </source>
</evidence>
<comment type="caution">
    <text evidence="5">The sequence shown here is derived from an EMBL/GenBank/DDBJ whole genome shotgun (WGS) entry which is preliminary data.</text>
</comment>
<evidence type="ECO:0000256" key="2">
    <source>
        <dbReference type="ARBA" id="ARBA00023315"/>
    </source>
</evidence>
<dbReference type="InterPro" id="IPR016181">
    <property type="entry name" value="Acyl_CoA_acyltransferase"/>
</dbReference>
<dbReference type="Gene3D" id="3.40.630.30">
    <property type="match status" value="1"/>
</dbReference>
<dbReference type="Pfam" id="PF13302">
    <property type="entry name" value="Acetyltransf_3"/>
    <property type="match status" value="1"/>
</dbReference>
<dbReference type="PANTHER" id="PTHR43792:SF8">
    <property type="entry name" value="[RIBOSOMAL PROTEIN US5]-ALANINE N-ACETYLTRANSFERASE"/>
    <property type="match status" value="1"/>
</dbReference>
<reference evidence="5 6" key="1">
    <citation type="submission" date="2019-03" db="EMBL/GenBank/DDBJ databases">
        <title>Lake Tanganyika Metagenome-Assembled Genomes (MAGs).</title>
        <authorList>
            <person name="Tran P."/>
        </authorList>
    </citation>
    <scope>NUCLEOTIDE SEQUENCE [LARGE SCALE GENOMIC DNA]</scope>
    <source>
        <strain evidence="5">K_DeepCast_65m_m2_236</strain>
    </source>
</reference>
<dbReference type="GO" id="GO:0008999">
    <property type="term" value="F:protein-N-terminal-alanine acetyltransferase activity"/>
    <property type="evidence" value="ECO:0007669"/>
    <property type="project" value="TreeGrafter"/>
</dbReference>
<organism evidence="5 6">
    <name type="scientific">Candidatus Tanganyikabacteria bacterium</name>
    <dbReference type="NCBI Taxonomy" id="2961651"/>
    <lineage>
        <taxon>Bacteria</taxon>
        <taxon>Bacillati</taxon>
        <taxon>Candidatus Sericytochromatia</taxon>
        <taxon>Candidatus Tanganyikabacteria</taxon>
    </lineage>
</organism>
<dbReference type="PROSITE" id="PS51186">
    <property type="entry name" value="GNAT"/>
    <property type="match status" value="1"/>
</dbReference>
<feature type="non-terminal residue" evidence="5">
    <location>
        <position position="159"/>
    </location>
</feature>
<protein>
    <submittedName>
        <fullName evidence="5">GNAT family N-acetyltransferase</fullName>
    </submittedName>
</protein>
<keyword evidence="1" id="KW-0808">Transferase</keyword>
<dbReference type="AlphaFoldDB" id="A0A937X3T9"/>
<dbReference type="GO" id="GO:0005737">
    <property type="term" value="C:cytoplasm"/>
    <property type="evidence" value="ECO:0007669"/>
    <property type="project" value="TreeGrafter"/>
</dbReference>
<dbReference type="PANTHER" id="PTHR43792">
    <property type="entry name" value="GNAT FAMILY, PUTATIVE (AFU_ORTHOLOGUE AFUA_3G00765)-RELATED-RELATED"/>
    <property type="match status" value="1"/>
</dbReference>
<dbReference type="SUPFAM" id="SSF55729">
    <property type="entry name" value="Acyl-CoA N-acyltransferases (Nat)"/>
    <property type="match status" value="1"/>
</dbReference>